<feature type="chain" id="PRO_5032583361" description="YbjN domain-containing protein" evidence="1">
    <location>
        <begin position="24"/>
        <end position="160"/>
    </location>
</feature>
<evidence type="ECO:0000313" key="3">
    <source>
        <dbReference type="Proteomes" id="UP000448199"/>
    </source>
</evidence>
<dbReference type="Pfam" id="PF10722">
    <property type="entry name" value="YbjN"/>
    <property type="match status" value="1"/>
</dbReference>
<dbReference type="EMBL" id="WTYC01000004">
    <property type="protein sequence ID" value="MXO48586.1"/>
    <property type="molecule type" value="Genomic_DNA"/>
</dbReference>
<evidence type="ECO:0000256" key="1">
    <source>
        <dbReference type="SAM" id="SignalP"/>
    </source>
</evidence>
<accession>A0A844XSL9</accession>
<sequence length="160" mass="17767">MAKIGFIGALCIGLITASSPATAQNVVADVDQIAAILESEGYQAKLIGEKDDRYIKTGMSGYNFLILPFDCDDAGENCKSVQFYIAFATETEPTLEAMNTYASRNRFGRIYLDDDRDPVIEMDIDLEAGGMPKELFMDNLAYWEAIMVAFAEFSLENDRK</sequence>
<dbReference type="InterPro" id="IPR019660">
    <property type="entry name" value="Put_sensory_transdc_reg_YbjN"/>
</dbReference>
<proteinExistence type="predicted"/>
<dbReference type="Proteomes" id="UP000448199">
    <property type="component" value="Unassembled WGS sequence"/>
</dbReference>
<dbReference type="CDD" id="cd17511">
    <property type="entry name" value="YbjN_AmyR-like"/>
    <property type="match status" value="1"/>
</dbReference>
<reference evidence="2 3" key="1">
    <citation type="submission" date="2019-12" db="EMBL/GenBank/DDBJ databases">
        <title>Genomic-based taxomic classification of the family Erythrobacteraceae.</title>
        <authorList>
            <person name="Xu L."/>
        </authorList>
    </citation>
    <scope>NUCLEOTIDE SEQUENCE [LARGE SCALE GENOMIC DNA]</scope>
    <source>
        <strain evidence="2 3">DSM 17792</strain>
    </source>
</reference>
<protein>
    <recommendedName>
        <fullName evidence="4">YbjN domain-containing protein</fullName>
    </recommendedName>
</protein>
<name>A0A844XSL9_9SPHN</name>
<keyword evidence="3" id="KW-1185">Reference proteome</keyword>
<evidence type="ECO:0008006" key="4">
    <source>
        <dbReference type="Google" id="ProtNLM"/>
    </source>
</evidence>
<comment type="caution">
    <text evidence="2">The sequence shown here is derived from an EMBL/GenBank/DDBJ whole genome shotgun (WGS) entry which is preliminary data.</text>
</comment>
<dbReference type="AlphaFoldDB" id="A0A844XSL9"/>
<dbReference type="RefSeq" id="WP_160728129.1">
    <property type="nucleotide sequence ID" value="NZ_WTYC01000004.1"/>
</dbReference>
<evidence type="ECO:0000313" key="2">
    <source>
        <dbReference type="EMBL" id="MXO48586.1"/>
    </source>
</evidence>
<feature type="signal peptide" evidence="1">
    <location>
        <begin position="1"/>
        <end position="23"/>
    </location>
</feature>
<gene>
    <name evidence="2" type="ORF">GRI69_09980</name>
</gene>
<dbReference type="OrthoDB" id="33037at2"/>
<organism evidence="2 3">
    <name type="scientific">Qipengyuania vulgaris</name>
    <dbReference type="NCBI Taxonomy" id="291985"/>
    <lineage>
        <taxon>Bacteria</taxon>
        <taxon>Pseudomonadati</taxon>
        <taxon>Pseudomonadota</taxon>
        <taxon>Alphaproteobacteria</taxon>
        <taxon>Sphingomonadales</taxon>
        <taxon>Erythrobacteraceae</taxon>
        <taxon>Qipengyuania</taxon>
    </lineage>
</organism>
<keyword evidence="1" id="KW-0732">Signal</keyword>